<dbReference type="EMBL" id="BK015689">
    <property type="protein sequence ID" value="DAE20052.1"/>
    <property type="molecule type" value="Genomic_DNA"/>
</dbReference>
<reference evidence="2" key="1">
    <citation type="journal article" date="2021" name="Proc. Natl. Acad. Sci. U.S.A.">
        <title>A Catalog of Tens of Thousands of Viruses from Human Metagenomes Reveals Hidden Associations with Chronic Diseases.</title>
        <authorList>
            <person name="Tisza M.J."/>
            <person name="Buck C.B."/>
        </authorList>
    </citation>
    <scope>NUCLEOTIDE SEQUENCE</scope>
    <source>
        <strain evidence="2">CtYsL76</strain>
    </source>
</reference>
<name>A0A8S5QN56_9CAUD</name>
<evidence type="ECO:0000256" key="1">
    <source>
        <dbReference type="SAM" id="Phobius"/>
    </source>
</evidence>
<feature type="transmembrane region" description="Helical" evidence="1">
    <location>
        <begin position="20"/>
        <end position="36"/>
    </location>
</feature>
<proteinExistence type="predicted"/>
<evidence type="ECO:0000313" key="2">
    <source>
        <dbReference type="EMBL" id="DAE20052.1"/>
    </source>
</evidence>
<protein>
    <submittedName>
        <fullName evidence="2">Uncharacterized protein</fullName>
    </submittedName>
</protein>
<sequence length="37" mass="4444">MFSIELLIIYDNNPLKFNNLGGLFLFIVLLGFWLLWR</sequence>
<keyword evidence="1" id="KW-0812">Transmembrane</keyword>
<organism evidence="2">
    <name type="scientific">CrAss-like virus sp. ctYsL76</name>
    <dbReference type="NCBI Taxonomy" id="2826826"/>
    <lineage>
        <taxon>Viruses</taxon>
        <taxon>Duplodnaviria</taxon>
        <taxon>Heunggongvirae</taxon>
        <taxon>Uroviricota</taxon>
        <taxon>Caudoviricetes</taxon>
        <taxon>Crassvirales</taxon>
    </lineage>
</organism>
<accession>A0A8S5QN56</accession>
<keyword evidence="1" id="KW-1133">Transmembrane helix</keyword>
<keyword evidence="1" id="KW-0472">Membrane</keyword>